<sequence length="700" mass="80972">MLFKNYKDIHSLWEVALHRVTKFTKEVILVTYNGDSVSRDYEVHYRDLWDLAADMLRNPCLFPHFSFDAHHFSKFDGATFVHFVDKPFTAQDIWDIQSQLPPGAKPLAYILYADKTKLSSFGTAKGYLVYAHLVEDEKLYSGKPSWVNFKNTVWHQSFAWIISLLASKSQTGQWFECLVGIKHWFFLCILILSADFEEQGVFDYIFCSCVILWPCPVCLIPRDELWDASKTYRQRTSKESRALVNTAHAKETLEEREALLKEQSLHFIENVFWAVAFTCVFRALSHDRCHFNHGGLWSCHLWVKVQKYLGILGREAVSQVNKSYEKFPRWWNLKHPNKVFSVTFTDCSVHEDISKVMIIYAMHDVLTEHDSLLGYLLLRCVCLYLEMDIYAALEVHTSDTISEGQHTIQAFMALMGNFPKLYMSTHIFDDIEAKGTSCNYNTKPNEQMHSHLKDWYLNWTNFKNITEQILHIDHWLHVADDISRHISDFNEYSQLKLKDTGDNLQEDDDPEDTVTAIEDGPGIVSLDPSLHIKLGSKQAAQTFAFIESAHQADVGLTNFRIKLNDFLNTFLPACNILLPGGKRIHFKSDDLITECRFLQVNYESLVDWQQHTDYLRIILGHLIFLFECAVGNDLFSLALVHPFDLNLFRAEFFSVRSIICGALLVQDGNSLDYLIVDTTDMDMFLHVRAMHLQAGHPVRI</sequence>
<organism evidence="1 2">
    <name type="scientific">Suillus discolor</name>
    <dbReference type="NCBI Taxonomy" id="1912936"/>
    <lineage>
        <taxon>Eukaryota</taxon>
        <taxon>Fungi</taxon>
        <taxon>Dikarya</taxon>
        <taxon>Basidiomycota</taxon>
        <taxon>Agaricomycotina</taxon>
        <taxon>Agaricomycetes</taxon>
        <taxon>Agaricomycetidae</taxon>
        <taxon>Boletales</taxon>
        <taxon>Suillineae</taxon>
        <taxon>Suillaceae</taxon>
        <taxon>Suillus</taxon>
    </lineage>
</organism>
<name>A0A9P7F9Z2_9AGAM</name>
<accession>A0A9P7F9Z2</accession>
<evidence type="ECO:0000313" key="2">
    <source>
        <dbReference type="Proteomes" id="UP000823399"/>
    </source>
</evidence>
<dbReference type="Proteomes" id="UP000823399">
    <property type="component" value="Unassembled WGS sequence"/>
</dbReference>
<dbReference type="AlphaFoldDB" id="A0A9P7F9Z2"/>
<reference evidence="1" key="1">
    <citation type="journal article" date="2020" name="New Phytol.">
        <title>Comparative genomics reveals dynamic genome evolution in host specialist ectomycorrhizal fungi.</title>
        <authorList>
            <person name="Lofgren L.A."/>
            <person name="Nguyen N.H."/>
            <person name="Vilgalys R."/>
            <person name="Ruytinx J."/>
            <person name="Liao H.L."/>
            <person name="Branco S."/>
            <person name="Kuo A."/>
            <person name="LaButti K."/>
            <person name="Lipzen A."/>
            <person name="Andreopoulos W."/>
            <person name="Pangilinan J."/>
            <person name="Riley R."/>
            <person name="Hundley H."/>
            <person name="Na H."/>
            <person name="Barry K."/>
            <person name="Grigoriev I.V."/>
            <person name="Stajich J.E."/>
            <person name="Kennedy P.G."/>
        </authorList>
    </citation>
    <scope>NUCLEOTIDE SEQUENCE</scope>
    <source>
        <strain evidence="1">FC423</strain>
    </source>
</reference>
<proteinExistence type="predicted"/>
<evidence type="ECO:0000313" key="1">
    <source>
        <dbReference type="EMBL" id="KAG2111909.1"/>
    </source>
</evidence>
<dbReference type="Pfam" id="PF18759">
    <property type="entry name" value="Plavaka"/>
    <property type="match status" value="2"/>
</dbReference>
<keyword evidence="2" id="KW-1185">Reference proteome</keyword>
<comment type="caution">
    <text evidence="1">The sequence shown here is derived from an EMBL/GenBank/DDBJ whole genome shotgun (WGS) entry which is preliminary data.</text>
</comment>
<dbReference type="OrthoDB" id="3239511at2759"/>
<gene>
    <name evidence="1" type="ORF">F5147DRAFT_744606</name>
</gene>
<dbReference type="EMBL" id="JABBWM010000016">
    <property type="protein sequence ID" value="KAG2111909.1"/>
    <property type="molecule type" value="Genomic_DNA"/>
</dbReference>
<dbReference type="GeneID" id="64701948"/>
<dbReference type="RefSeq" id="XP_041294966.1">
    <property type="nucleotide sequence ID" value="XM_041439689.1"/>
</dbReference>
<protein>
    <submittedName>
        <fullName evidence="1">Uncharacterized protein</fullName>
    </submittedName>
</protein>
<dbReference type="InterPro" id="IPR041078">
    <property type="entry name" value="Plavaka"/>
</dbReference>